<organism evidence="7 8">
    <name type="scientific">Arsenophonus nasoniae</name>
    <name type="common">son-killer infecting Nasonia vitripennis</name>
    <dbReference type="NCBI Taxonomy" id="638"/>
    <lineage>
        <taxon>Bacteria</taxon>
        <taxon>Pseudomonadati</taxon>
        <taxon>Pseudomonadota</taxon>
        <taxon>Gammaproteobacteria</taxon>
        <taxon>Enterobacterales</taxon>
        <taxon>Morganellaceae</taxon>
        <taxon>Arsenophonus</taxon>
    </lineage>
</organism>
<dbReference type="Pfam" id="PF00816">
    <property type="entry name" value="Histone_HNS"/>
    <property type="match status" value="1"/>
</dbReference>
<evidence type="ECO:0000256" key="5">
    <source>
        <dbReference type="PIRNR" id="PIRNR002096"/>
    </source>
</evidence>
<evidence type="ECO:0000256" key="2">
    <source>
        <dbReference type="ARBA" id="ARBA00010610"/>
    </source>
</evidence>
<comment type="similarity">
    <text evidence="2 5">Belongs to the histone-like protein H-NS family.</text>
</comment>
<dbReference type="GO" id="GO:0009295">
    <property type="term" value="C:nucleoid"/>
    <property type="evidence" value="ECO:0007669"/>
    <property type="project" value="UniProtKB-SubCell"/>
</dbReference>
<dbReference type="PANTHER" id="PTHR38097:SF2">
    <property type="entry name" value="DNA-BINDING PROTEIN STPA"/>
    <property type="match status" value="1"/>
</dbReference>
<geneLocation type="plasmid" evidence="7 8">
    <name>paPv5</name>
</geneLocation>
<dbReference type="GO" id="GO:0005829">
    <property type="term" value="C:cytosol"/>
    <property type="evidence" value="ECO:0007669"/>
    <property type="project" value="TreeGrafter"/>
</dbReference>
<proteinExistence type="inferred from homology"/>
<dbReference type="Pfam" id="PF22470">
    <property type="entry name" value="Histone_HNS_N"/>
    <property type="match status" value="1"/>
</dbReference>
<dbReference type="GO" id="GO:0032993">
    <property type="term" value="C:protein-DNA complex"/>
    <property type="evidence" value="ECO:0007669"/>
    <property type="project" value="TreeGrafter"/>
</dbReference>
<dbReference type="GO" id="GO:0030527">
    <property type="term" value="F:structural constituent of chromatin"/>
    <property type="evidence" value="ECO:0007669"/>
    <property type="project" value="InterPro"/>
</dbReference>
<dbReference type="GO" id="GO:0000976">
    <property type="term" value="F:transcription cis-regulatory region binding"/>
    <property type="evidence" value="ECO:0007669"/>
    <property type="project" value="TreeGrafter"/>
</dbReference>
<evidence type="ECO:0000256" key="3">
    <source>
        <dbReference type="ARBA" id="ARBA00022490"/>
    </source>
</evidence>
<dbReference type="InterPro" id="IPR027444">
    <property type="entry name" value="H-NS_C_dom"/>
</dbReference>
<dbReference type="InterPro" id="IPR027454">
    <property type="entry name" value="Histone_HNS_N"/>
</dbReference>
<dbReference type="AlphaFoldDB" id="A0AA95K8K2"/>
<gene>
    <name evidence="7" type="ORF">QE210_20035</name>
</gene>
<feature type="domain" description="DNA-binding protein H-NS-like C-terminal" evidence="6">
    <location>
        <begin position="92"/>
        <end position="138"/>
    </location>
</feature>
<evidence type="ECO:0000313" key="8">
    <source>
        <dbReference type="Proteomes" id="UP001177595"/>
    </source>
</evidence>
<dbReference type="PIRSF" id="PIRSF002096">
    <property type="entry name" value="HnS"/>
    <property type="match status" value="1"/>
</dbReference>
<comment type="subcellular location">
    <subcellularLocation>
        <location evidence="1">Cytoplasm</location>
        <location evidence="1">Nucleoid</location>
    </subcellularLocation>
</comment>
<name>A0AA95K8K2_9GAMM</name>
<dbReference type="GO" id="GO:0001217">
    <property type="term" value="F:DNA-binding transcription repressor activity"/>
    <property type="evidence" value="ECO:0007669"/>
    <property type="project" value="TreeGrafter"/>
</dbReference>
<evidence type="ECO:0000256" key="4">
    <source>
        <dbReference type="ARBA" id="ARBA00023125"/>
    </source>
</evidence>
<accession>A0AA95K8K2</accession>
<dbReference type="SMART" id="SM00528">
    <property type="entry name" value="HNS"/>
    <property type="match status" value="1"/>
</dbReference>
<dbReference type="GO" id="GO:0003680">
    <property type="term" value="F:minor groove of adenine-thymine-rich DNA binding"/>
    <property type="evidence" value="ECO:0007669"/>
    <property type="project" value="TreeGrafter"/>
</dbReference>
<dbReference type="InterPro" id="IPR054180">
    <property type="entry name" value="H-NS-like_N"/>
</dbReference>
<evidence type="ECO:0000313" key="7">
    <source>
        <dbReference type="EMBL" id="WGM03712.1"/>
    </source>
</evidence>
<keyword evidence="7" id="KW-0614">Plasmid</keyword>
<keyword evidence="3" id="KW-0963">Cytoplasm</keyword>
<keyword evidence="4 5" id="KW-0238">DNA-binding</keyword>
<dbReference type="SUPFAM" id="SSF81273">
    <property type="entry name" value="H-NS histone-like proteins"/>
    <property type="match status" value="2"/>
</dbReference>
<dbReference type="Gene3D" id="1.10.287.1050">
    <property type="entry name" value="H-NS histone-like proteins"/>
    <property type="match status" value="1"/>
</dbReference>
<dbReference type="Gene3D" id="4.10.430.10">
    <property type="entry name" value="Histone-like protein H-NS, C-terminal domain"/>
    <property type="match status" value="1"/>
</dbReference>
<evidence type="ECO:0000259" key="6">
    <source>
        <dbReference type="SMART" id="SM00528"/>
    </source>
</evidence>
<sequence length="144" mass="16542">MSDKDSYGEIRRVLSNIRSIRVFARETDFELLEEMYEKLGAAIEERRADAEKEAVARAERAEKRKELLQLIEGEGFTAEELLGEEVNISKKRSKTPKAHAKYEFVENGETKKWTGRGRKPKPIAEALNAGRTLEEFLINKSEIQ</sequence>
<dbReference type="GO" id="GO:0003681">
    <property type="term" value="F:bent DNA binding"/>
    <property type="evidence" value="ECO:0007669"/>
    <property type="project" value="TreeGrafter"/>
</dbReference>
<dbReference type="InterPro" id="IPR037150">
    <property type="entry name" value="H-NS_C_dom_sf"/>
</dbReference>
<dbReference type="EMBL" id="CP123509">
    <property type="protein sequence ID" value="WGM03712.1"/>
    <property type="molecule type" value="Genomic_DNA"/>
</dbReference>
<dbReference type="InterPro" id="IPR001801">
    <property type="entry name" value="Histone_HNS"/>
</dbReference>
<dbReference type="RefSeq" id="WP_280626949.1">
    <property type="nucleotide sequence ID" value="NZ_CP123509.1"/>
</dbReference>
<evidence type="ECO:0000256" key="1">
    <source>
        <dbReference type="ARBA" id="ARBA00004453"/>
    </source>
</evidence>
<dbReference type="PANTHER" id="PTHR38097">
    <property type="match status" value="1"/>
</dbReference>
<dbReference type="Proteomes" id="UP001177595">
    <property type="component" value="Plasmid paPv5"/>
</dbReference>
<protein>
    <recommendedName>
        <fullName evidence="5">DNA-binding protein</fullName>
    </recommendedName>
</protein>
<dbReference type="GO" id="GO:0046983">
    <property type="term" value="F:protein dimerization activity"/>
    <property type="evidence" value="ECO:0007669"/>
    <property type="project" value="InterPro"/>
</dbReference>
<reference evidence="7" key="1">
    <citation type="submission" date="2023-04" db="EMBL/GenBank/DDBJ databases">
        <title>Genome dynamics across the evolutionary transition to endosymbiosis.</title>
        <authorList>
            <person name="Siozios S."/>
            <person name="Nadal-Jimenez P."/>
            <person name="Azagi T."/>
            <person name="Sprong H."/>
            <person name="Frost C.L."/>
            <person name="Parratt S.R."/>
            <person name="Taylor G."/>
            <person name="Brettell L."/>
            <person name="Lew K.C."/>
            <person name="Croft L."/>
            <person name="King K.C."/>
            <person name="Brockhurst M.A."/>
            <person name="Hypsa V."/>
            <person name="Novakova E."/>
            <person name="Darby A.C."/>
            <person name="Hurst G.D.D."/>
        </authorList>
    </citation>
    <scope>NUCLEOTIDE SEQUENCE</scope>
    <source>
        <strain evidence="7">APv</strain>
        <plasmid evidence="7">paPv5</plasmid>
    </source>
</reference>